<evidence type="ECO:0000256" key="4">
    <source>
        <dbReference type="ARBA" id="ARBA00022989"/>
    </source>
</evidence>
<evidence type="ECO:0008006" key="11">
    <source>
        <dbReference type="Google" id="ProtNLM"/>
    </source>
</evidence>
<dbReference type="InterPro" id="IPR039421">
    <property type="entry name" value="Type_1_exporter"/>
</dbReference>
<feature type="domain" description="Peptidase C39" evidence="8">
    <location>
        <begin position="8"/>
        <end position="131"/>
    </location>
</feature>
<dbReference type="RefSeq" id="WP_013610827.1">
    <property type="nucleotide sequence ID" value="NZ_JADMYR010000003.1"/>
</dbReference>
<keyword evidence="3" id="KW-0378">Hydrolase</keyword>
<dbReference type="InterPro" id="IPR005074">
    <property type="entry name" value="Peptidase_C39"/>
</dbReference>
<dbReference type="GO" id="GO:0005524">
    <property type="term" value="F:ATP binding"/>
    <property type="evidence" value="ECO:0007669"/>
    <property type="project" value="InterPro"/>
</dbReference>
<feature type="transmembrane region" description="Helical" evidence="6">
    <location>
        <begin position="206"/>
        <end position="229"/>
    </location>
</feature>
<dbReference type="PANTHER" id="PTHR43394:SF1">
    <property type="entry name" value="ATP-BINDING CASSETTE SUB-FAMILY B MEMBER 10, MITOCHONDRIAL"/>
    <property type="match status" value="1"/>
</dbReference>
<dbReference type="GO" id="GO:0005886">
    <property type="term" value="C:plasma membrane"/>
    <property type="evidence" value="ECO:0007669"/>
    <property type="project" value="UniProtKB-SubCell"/>
</dbReference>
<dbReference type="Pfam" id="PF00664">
    <property type="entry name" value="ABC_membrane"/>
    <property type="match status" value="1"/>
</dbReference>
<dbReference type="Gene3D" id="1.20.1560.10">
    <property type="entry name" value="ABC transporter type 1, transmembrane domain"/>
    <property type="match status" value="1"/>
</dbReference>
<protein>
    <recommendedName>
        <fullName evidence="11">Peptidase domain-containing ABC transporter</fullName>
    </recommendedName>
</protein>
<dbReference type="OMA" id="KSHWIST"/>
<evidence type="ECO:0000256" key="3">
    <source>
        <dbReference type="ARBA" id="ARBA00022801"/>
    </source>
</evidence>
<feature type="transmembrane region" description="Helical" evidence="6">
    <location>
        <begin position="281"/>
        <end position="303"/>
    </location>
</feature>
<dbReference type="PANTHER" id="PTHR43394">
    <property type="entry name" value="ATP-DEPENDENT PERMEASE MDL1, MITOCHONDRIAL"/>
    <property type="match status" value="1"/>
</dbReference>
<evidence type="ECO:0000256" key="5">
    <source>
        <dbReference type="ARBA" id="ARBA00023136"/>
    </source>
</evidence>
<evidence type="ECO:0000256" key="6">
    <source>
        <dbReference type="SAM" id="Phobius"/>
    </source>
</evidence>
<dbReference type="GO" id="GO:0015421">
    <property type="term" value="F:ABC-type oligopeptide transporter activity"/>
    <property type="evidence" value="ECO:0007669"/>
    <property type="project" value="TreeGrafter"/>
</dbReference>
<dbReference type="InterPro" id="IPR036640">
    <property type="entry name" value="ABC1_TM_sf"/>
</dbReference>
<dbReference type="GeneID" id="61273739"/>
<dbReference type="AlphaFoldDB" id="A0A413I9L5"/>
<dbReference type="CDD" id="cd02418">
    <property type="entry name" value="Peptidase_C39B"/>
    <property type="match status" value="1"/>
</dbReference>
<keyword evidence="2 6" id="KW-0812">Transmembrane</keyword>
<keyword evidence="4 6" id="KW-1133">Transmembrane helix</keyword>
<evidence type="ECO:0000256" key="1">
    <source>
        <dbReference type="ARBA" id="ARBA00004651"/>
    </source>
</evidence>
<accession>A0A413I9L5</accession>
<reference evidence="9 10" key="1">
    <citation type="submission" date="2018-08" db="EMBL/GenBank/DDBJ databases">
        <title>A genome reference for cultivated species of the human gut microbiota.</title>
        <authorList>
            <person name="Zou Y."/>
            <person name="Xue W."/>
            <person name="Luo G."/>
        </authorList>
    </citation>
    <scope>NUCLEOTIDE SEQUENCE [LARGE SCALE GENOMIC DNA]</scope>
    <source>
        <strain evidence="9 10">OF03-11</strain>
    </source>
</reference>
<sequence length="395" mass="45052">MKFPSFIQYNTKDCGPSCLKIISKYYGQEYSLAYLRELCQVSRDGTSISSMRDAAEKLGYDVSVTKMSWKTLNNDNIKLPCIIHLRQNHFVVLYSIGVDKKKLFISDPAIGLLTYDEGTFCNLWLDDSNCGLVVSLKPTPRFWSITLKTNSNAKQTQIKEIVNLIKPYKIQFIGIFITVFTVLGLNTLMPYLAQSVVDKGIESKDISLIVLILLAQVMIVVGQTSANIIRNIITLKASTNITINIISSFLHKLLKLPISFFETTLIGDIIQRVRDCDRLQVFFTTTLVSIVVSSLSVAIYAVVLGKYNLCVFIVFLLGSIIYCLWILFFLRYRKKLDYLKFQESSVSQSNIVEIFEAIHEIKLHQLEDKKISEWKQTQKKLYNASIVHVIISFEK</sequence>
<name>A0A413I9L5_9BACT</name>
<evidence type="ECO:0000259" key="7">
    <source>
        <dbReference type="PROSITE" id="PS50929"/>
    </source>
</evidence>
<dbReference type="Proteomes" id="UP000284434">
    <property type="component" value="Unassembled WGS sequence"/>
</dbReference>
<evidence type="ECO:0000313" key="9">
    <source>
        <dbReference type="EMBL" id="RGY05033.1"/>
    </source>
</evidence>
<comment type="caution">
    <text evidence="9">The sequence shown here is derived from an EMBL/GenBank/DDBJ whole genome shotgun (WGS) entry which is preliminary data.</text>
</comment>
<dbReference type="PROSITE" id="PS50990">
    <property type="entry name" value="PEPTIDASE_C39"/>
    <property type="match status" value="1"/>
</dbReference>
<feature type="domain" description="ABC transmembrane type-1" evidence="7">
    <location>
        <begin position="173"/>
        <end position="386"/>
    </location>
</feature>
<evidence type="ECO:0000259" key="8">
    <source>
        <dbReference type="PROSITE" id="PS50990"/>
    </source>
</evidence>
<dbReference type="PROSITE" id="PS50929">
    <property type="entry name" value="ABC_TM1F"/>
    <property type="match status" value="1"/>
</dbReference>
<dbReference type="GO" id="GO:0008233">
    <property type="term" value="F:peptidase activity"/>
    <property type="evidence" value="ECO:0007669"/>
    <property type="project" value="InterPro"/>
</dbReference>
<keyword evidence="5 6" id="KW-0472">Membrane</keyword>
<comment type="subcellular location">
    <subcellularLocation>
        <location evidence="1">Cell membrane</location>
        <topology evidence="1">Multi-pass membrane protein</topology>
    </subcellularLocation>
</comment>
<proteinExistence type="predicted"/>
<dbReference type="Pfam" id="PF03412">
    <property type="entry name" value="Peptidase_C39"/>
    <property type="match status" value="1"/>
</dbReference>
<dbReference type="Gene3D" id="3.90.70.10">
    <property type="entry name" value="Cysteine proteinases"/>
    <property type="match status" value="1"/>
</dbReference>
<gene>
    <name evidence="9" type="ORF">DXA53_13810</name>
</gene>
<feature type="transmembrane region" description="Helical" evidence="6">
    <location>
        <begin position="172"/>
        <end position="194"/>
    </location>
</feature>
<feature type="transmembrane region" description="Helical" evidence="6">
    <location>
        <begin position="309"/>
        <end position="330"/>
    </location>
</feature>
<evidence type="ECO:0000256" key="2">
    <source>
        <dbReference type="ARBA" id="ARBA00022692"/>
    </source>
</evidence>
<dbReference type="InterPro" id="IPR011527">
    <property type="entry name" value="ABC1_TM_dom"/>
</dbReference>
<evidence type="ECO:0000313" key="10">
    <source>
        <dbReference type="Proteomes" id="UP000284434"/>
    </source>
</evidence>
<dbReference type="GO" id="GO:0006508">
    <property type="term" value="P:proteolysis"/>
    <property type="evidence" value="ECO:0007669"/>
    <property type="project" value="InterPro"/>
</dbReference>
<dbReference type="EMBL" id="QSCO01000020">
    <property type="protein sequence ID" value="RGY05033.1"/>
    <property type="molecule type" value="Genomic_DNA"/>
</dbReference>
<organism evidence="9 10">
    <name type="scientific">Odoribacter splanchnicus</name>
    <dbReference type="NCBI Taxonomy" id="28118"/>
    <lineage>
        <taxon>Bacteria</taxon>
        <taxon>Pseudomonadati</taxon>
        <taxon>Bacteroidota</taxon>
        <taxon>Bacteroidia</taxon>
        <taxon>Bacteroidales</taxon>
        <taxon>Odoribacteraceae</taxon>
        <taxon>Odoribacter</taxon>
    </lineage>
</organism>
<dbReference type="SUPFAM" id="SSF90123">
    <property type="entry name" value="ABC transporter transmembrane region"/>
    <property type="match status" value="1"/>
</dbReference>